<dbReference type="EMBL" id="BAABBW010000002">
    <property type="protein sequence ID" value="GAA4172960.1"/>
    <property type="molecule type" value="Genomic_DNA"/>
</dbReference>
<reference evidence="2" key="1">
    <citation type="journal article" date="2019" name="Int. J. Syst. Evol. Microbiol.">
        <title>The Global Catalogue of Microorganisms (GCM) 10K type strain sequencing project: providing services to taxonomists for standard genome sequencing and annotation.</title>
        <authorList>
            <consortium name="The Broad Institute Genomics Platform"/>
            <consortium name="The Broad Institute Genome Sequencing Center for Infectious Disease"/>
            <person name="Wu L."/>
            <person name="Ma J."/>
        </authorList>
    </citation>
    <scope>NUCLEOTIDE SEQUENCE [LARGE SCALE GENOMIC DNA]</scope>
    <source>
        <strain evidence="2">JCM 17591</strain>
    </source>
</reference>
<gene>
    <name evidence="1" type="ORF">GCM10022287_14670</name>
</gene>
<protein>
    <submittedName>
        <fullName evidence="1">Uncharacterized protein</fullName>
    </submittedName>
</protein>
<organism evidence="1 2">
    <name type="scientific">Gryllotalpicola koreensis</name>
    <dbReference type="NCBI Taxonomy" id="993086"/>
    <lineage>
        <taxon>Bacteria</taxon>
        <taxon>Bacillati</taxon>
        <taxon>Actinomycetota</taxon>
        <taxon>Actinomycetes</taxon>
        <taxon>Micrococcales</taxon>
        <taxon>Microbacteriaceae</taxon>
        <taxon>Gryllotalpicola</taxon>
    </lineage>
</organism>
<dbReference type="RefSeq" id="WP_344752809.1">
    <property type="nucleotide sequence ID" value="NZ_BAABBW010000002.1"/>
</dbReference>
<name>A0ABP7ZXR9_9MICO</name>
<keyword evidence="2" id="KW-1185">Reference proteome</keyword>
<evidence type="ECO:0000313" key="2">
    <source>
        <dbReference type="Proteomes" id="UP001501079"/>
    </source>
</evidence>
<comment type="caution">
    <text evidence="1">The sequence shown here is derived from an EMBL/GenBank/DDBJ whole genome shotgun (WGS) entry which is preliminary data.</text>
</comment>
<accession>A0ABP7ZXR9</accession>
<proteinExistence type="predicted"/>
<sequence length="228" mass="25968">MHISGRLDAAAPDPALDLIEKVRRMPVPVLGLVPQRHLEDWDAFGLNTGTHNGVLDTCEVSISYTLWRNPDNLDDPVNLAEFDDECRASLDREVPWERPAWLLERVHRMRFPLLWEAVTTHWRAEPREYDAVEARLVSHVNHILMNGYRETRVRGELPGDLDSPVDERHVEHGLTVLVNGYERVGVRIDTDPDVYGVGVALDNGSTVTAVVPREELRFVELAFATRRL</sequence>
<dbReference type="Proteomes" id="UP001501079">
    <property type="component" value="Unassembled WGS sequence"/>
</dbReference>
<evidence type="ECO:0000313" key="1">
    <source>
        <dbReference type="EMBL" id="GAA4172960.1"/>
    </source>
</evidence>